<comment type="caution">
    <text evidence="1">The sequence shown here is derived from an EMBL/GenBank/DDBJ whole genome shotgun (WGS) entry which is preliminary data.</text>
</comment>
<dbReference type="PROSITE" id="PS51257">
    <property type="entry name" value="PROKAR_LIPOPROTEIN"/>
    <property type="match status" value="1"/>
</dbReference>
<organism evidence="1 2">
    <name type="scientific">Canavalia gladiata</name>
    <name type="common">Sword bean</name>
    <name type="synonym">Dolichos gladiatus</name>
    <dbReference type="NCBI Taxonomy" id="3824"/>
    <lineage>
        <taxon>Eukaryota</taxon>
        <taxon>Viridiplantae</taxon>
        <taxon>Streptophyta</taxon>
        <taxon>Embryophyta</taxon>
        <taxon>Tracheophyta</taxon>
        <taxon>Spermatophyta</taxon>
        <taxon>Magnoliopsida</taxon>
        <taxon>eudicotyledons</taxon>
        <taxon>Gunneridae</taxon>
        <taxon>Pentapetalae</taxon>
        <taxon>rosids</taxon>
        <taxon>fabids</taxon>
        <taxon>Fabales</taxon>
        <taxon>Fabaceae</taxon>
        <taxon>Papilionoideae</taxon>
        <taxon>50 kb inversion clade</taxon>
        <taxon>NPAAA clade</taxon>
        <taxon>indigoferoid/millettioid clade</taxon>
        <taxon>Phaseoleae</taxon>
        <taxon>Canavalia</taxon>
    </lineage>
</organism>
<keyword evidence="2" id="KW-1185">Reference proteome</keyword>
<evidence type="ECO:0000313" key="2">
    <source>
        <dbReference type="Proteomes" id="UP001367508"/>
    </source>
</evidence>
<name>A0AAN9K068_CANGL</name>
<accession>A0AAN9K068</accession>
<proteinExistence type="predicted"/>
<reference evidence="1 2" key="1">
    <citation type="submission" date="2024-01" db="EMBL/GenBank/DDBJ databases">
        <title>The genomes of 5 underutilized Papilionoideae crops provide insights into root nodulation and disease resistanc.</title>
        <authorList>
            <person name="Jiang F."/>
        </authorList>
    </citation>
    <scope>NUCLEOTIDE SEQUENCE [LARGE SCALE GENOMIC DNA]</scope>
    <source>
        <strain evidence="1">LVBAO_FW01</strain>
        <tissue evidence="1">Leaves</tissue>
    </source>
</reference>
<protein>
    <submittedName>
        <fullName evidence="1">Uncharacterized protein</fullName>
    </submittedName>
</protein>
<sequence>MGRLGGCSHLGRFMVGARFFCIHVSSFSCCGCSRFVLPISLGWNQRLLLTIADYASLIWLAYNASVTPILLSLVHDPKGNDSRTCMTCLPVTNPQYRCVDAALESPTRPSLCDCGLLEHFCLRASCSSSTAYVHGGVASSFCRVGDHISECQPYAITAVPICEGGLLAFAHPPIRCYIWSNVPQPSFTFLNTGLAGFDADSGDIGAGVFTGSAPG</sequence>
<dbReference type="AlphaFoldDB" id="A0AAN9K068"/>
<gene>
    <name evidence="1" type="ORF">VNO77_41969</name>
</gene>
<evidence type="ECO:0000313" key="1">
    <source>
        <dbReference type="EMBL" id="KAK7308367.1"/>
    </source>
</evidence>
<dbReference type="Proteomes" id="UP001367508">
    <property type="component" value="Unassembled WGS sequence"/>
</dbReference>
<dbReference type="EMBL" id="JAYMYQ010000010">
    <property type="protein sequence ID" value="KAK7308367.1"/>
    <property type="molecule type" value="Genomic_DNA"/>
</dbReference>